<evidence type="ECO:0000313" key="1">
    <source>
        <dbReference type="EMBL" id="CAJ2660337.1"/>
    </source>
</evidence>
<accession>A0ACB0KT46</accession>
<sequence>MRIIITIRSTQFFMEVGTVEKVVEIKRKIEQIYGVPMAHQILTVSGWELMDGLDMEDYPIITEGTKVDLAIKPVEPNSISYNDKMKMQITVKFPARQINIEVDQTDTVRSLKEKIHIIESIPIKKMTLFFLGRELNDDFRNLNEYGIREFSEVIAFLKNAHQPKDPPSKKLSLVVQTSSSLLNAATIPLEMRDANTVNDLKQFLLSRKILPADDYLFIHRQRIMRDSCSLKWHGVENGDCLYVFKGTVSRNGYATS</sequence>
<keyword evidence="2" id="KW-1185">Reference proteome</keyword>
<protein>
    <submittedName>
        <fullName evidence="1">Uncharacterized protein</fullName>
    </submittedName>
</protein>
<organism evidence="1 2">
    <name type="scientific">Trifolium pratense</name>
    <name type="common">Red clover</name>
    <dbReference type="NCBI Taxonomy" id="57577"/>
    <lineage>
        <taxon>Eukaryota</taxon>
        <taxon>Viridiplantae</taxon>
        <taxon>Streptophyta</taxon>
        <taxon>Embryophyta</taxon>
        <taxon>Tracheophyta</taxon>
        <taxon>Spermatophyta</taxon>
        <taxon>Magnoliopsida</taxon>
        <taxon>eudicotyledons</taxon>
        <taxon>Gunneridae</taxon>
        <taxon>Pentapetalae</taxon>
        <taxon>rosids</taxon>
        <taxon>fabids</taxon>
        <taxon>Fabales</taxon>
        <taxon>Fabaceae</taxon>
        <taxon>Papilionoideae</taxon>
        <taxon>50 kb inversion clade</taxon>
        <taxon>NPAAA clade</taxon>
        <taxon>Hologalegina</taxon>
        <taxon>IRL clade</taxon>
        <taxon>Trifolieae</taxon>
        <taxon>Trifolium</taxon>
    </lineage>
</organism>
<gene>
    <name evidence="1" type="ORF">MILVUS5_LOCUS26307</name>
</gene>
<reference evidence="1" key="1">
    <citation type="submission" date="2023-10" db="EMBL/GenBank/DDBJ databases">
        <authorList>
            <person name="Rodriguez Cubillos JULIANA M."/>
            <person name="De Vega J."/>
        </authorList>
    </citation>
    <scope>NUCLEOTIDE SEQUENCE</scope>
</reference>
<dbReference type="EMBL" id="CASHSV030000311">
    <property type="protein sequence ID" value="CAJ2660337.1"/>
    <property type="molecule type" value="Genomic_DNA"/>
</dbReference>
<proteinExistence type="predicted"/>
<comment type="caution">
    <text evidence="1">The sequence shown here is derived from an EMBL/GenBank/DDBJ whole genome shotgun (WGS) entry which is preliminary data.</text>
</comment>
<dbReference type="Proteomes" id="UP001177021">
    <property type="component" value="Unassembled WGS sequence"/>
</dbReference>
<name>A0ACB0KT46_TRIPR</name>
<evidence type="ECO:0000313" key="2">
    <source>
        <dbReference type="Proteomes" id="UP001177021"/>
    </source>
</evidence>